<accession>A0ABP4YEA5</accession>
<sequence length="137" mass="14630">MFTTTTTATTIPTTEPVVDAAAAERIARASIAFGRKRGYFRLLFDAGPVDAATFAELAGVTERLARSWLDEQLAAGVLRVVASPDGEREELLLPGEYVPILLGDDGEPDAPELDGARAMLDAHRDQLPPALAGLREL</sequence>
<evidence type="ECO:0000313" key="1">
    <source>
        <dbReference type="EMBL" id="GAA1806956.1"/>
    </source>
</evidence>
<protein>
    <recommendedName>
        <fullName evidence="3">MarR family transcriptional regulator</fullName>
    </recommendedName>
</protein>
<evidence type="ECO:0008006" key="3">
    <source>
        <dbReference type="Google" id="ProtNLM"/>
    </source>
</evidence>
<keyword evidence="2" id="KW-1185">Reference proteome</keyword>
<evidence type="ECO:0000313" key="2">
    <source>
        <dbReference type="Proteomes" id="UP001500002"/>
    </source>
</evidence>
<dbReference type="EMBL" id="BAAANJ010000004">
    <property type="protein sequence ID" value="GAA1806956.1"/>
    <property type="molecule type" value="Genomic_DNA"/>
</dbReference>
<proteinExistence type="predicted"/>
<comment type="caution">
    <text evidence="1">The sequence shown here is derived from an EMBL/GenBank/DDBJ whole genome shotgun (WGS) entry which is preliminary data.</text>
</comment>
<name>A0ABP4YEA5_9MICO</name>
<organism evidence="1 2">
    <name type="scientific">Agromyces neolithicus</name>
    <dbReference type="NCBI Taxonomy" id="269420"/>
    <lineage>
        <taxon>Bacteria</taxon>
        <taxon>Bacillati</taxon>
        <taxon>Actinomycetota</taxon>
        <taxon>Actinomycetes</taxon>
        <taxon>Micrococcales</taxon>
        <taxon>Microbacteriaceae</taxon>
        <taxon>Agromyces</taxon>
    </lineage>
</organism>
<reference evidence="2" key="1">
    <citation type="journal article" date="2019" name="Int. J. Syst. Evol. Microbiol.">
        <title>The Global Catalogue of Microorganisms (GCM) 10K type strain sequencing project: providing services to taxonomists for standard genome sequencing and annotation.</title>
        <authorList>
            <consortium name="The Broad Institute Genomics Platform"/>
            <consortium name="The Broad Institute Genome Sequencing Center for Infectious Disease"/>
            <person name="Wu L."/>
            <person name="Ma J."/>
        </authorList>
    </citation>
    <scope>NUCLEOTIDE SEQUENCE [LARGE SCALE GENOMIC DNA]</scope>
    <source>
        <strain evidence="2">JCM 14322</strain>
    </source>
</reference>
<gene>
    <name evidence="1" type="ORF">GCM10009749_14040</name>
</gene>
<dbReference type="Proteomes" id="UP001500002">
    <property type="component" value="Unassembled WGS sequence"/>
</dbReference>
<dbReference type="RefSeq" id="WP_344294847.1">
    <property type="nucleotide sequence ID" value="NZ_BAAANJ010000004.1"/>
</dbReference>